<dbReference type="InterPro" id="IPR005754">
    <property type="entry name" value="Sortase"/>
</dbReference>
<dbReference type="CDD" id="cd05829">
    <property type="entry name" value="Sortase_F"/>
    <property type="match status" value="1"/>
</dbReference>
<accession>A0ABT8N4U4</accession>
<dbReference type="RefSeq" id="WP_300987500.1">
    <property type="nucleotide sequence ID" value="NZ_CP129236.1"/>
</dbReference>
<dbReference type="InterPro" id="IPR023365">
    <property type="entry name" value="Sortase_dom-sf"/>
</dbReference>
<proteinExistence type="predicted"/>
<dbReference type="Proteomes" id="UP001172055">
    <property type="component" value="Unassembled WGS sequence"/>
</dbReference>
<organism evidence="2 3">
    <name type="scientific">Planococcus shixiaomingii</name>
    <dbReference type="NCBI Taxonomy" id="3058393"/>
    <lineage>
        <taxon>Bacteria</taxon>
        <taxon>Bacillati</taxon>
        <taxon>Bacillota</taxon>
        <taxon>Bacilli</taxon>
        <taxon>Bacillales</taxon>
        <taxon>Caryophanaceae</taxon>
        <taxon>Planococcus</taxon>
    </lineage>
</organism>
<comment type="caution">
    <text evidence="2">The sequence shown here is derived from an EMBL/GenBank/DDBJ whole genome shotgun (WGS) entry which is preliminary data.</text>
</comment>
<evidence type="ECO:0000313" key="3">
    <source>
        <dbReference type="Proteomes" id="UP001172055"/>
    </source>
</evidence>
<name>A0ABT8N4U4_9BACL</name>
<dbReference type="Pfam" id="PF04203">
    <property type="entry name" value="Sortase"/>
    <property type="match status" value="1"/>
</dbReference>
<keyword evidence="3" id="KW-1185">Reference proteome</keyword>
<keyword evidence="1" id="KW-0378">Hydrolase</keyword>
<evidence type="ECO:0000313" key="2">
    <source>
        <dbReference type="EMBL" id="MDN7242662.1"/>
    </source>
</evidence>
<sequence length="213" mass="23269">MSGKSVFKTKWLICFALVFLQGCQSTKDEVSIRSENIDFSSKQSTPVVVSQLQVGENPINEVKRTGIKPESLQIPAIGVEAAVQHLGTTKDGTMAVPDNIEDVSWFEPGYQPGQNGRAVIAGHVDGLDGPAVFWDLSKLKQGDKIIVEGETEQLTFQVHSMESVPLEMTNVSTVFGYTASPELVLITCSGTYSHSLGTREERLIVYASYIDEK</sequence>
<protein>
    <submittedName>
        <fullName evidence="2">Class F sortase</fullName>
    </submittedName>
</protein>
<dbReference type="PROSITE" id="PS51257">
    <property type="entry name" value="PROKAR_LIPOPROTEIN"/>
    <property type="match status" value="1"/>
</dbReference>
<dbReference type="SUPFAM" id="SSF63817">
    <property type="entry name" value="Sortase"/>
    <property type="match status" value="1"/>
</dbReference>
<dbReference type="Gene3D" id="2.40.260.10">
    <property type="entry name" value="Sortase"/>
    <property type="match status" value="1"/>
</dbReference>
<dbReference type="EMBL" id="JAUJWV010000002">
    <property type="protein sequence ID" value="MDN7242662.1"/>
    <property type="molecule type" value="Genomic_DNA"/>
</dbReference>
<gene>
    <name evidence="2" type="ORF">QWY14_12680</name>
</gene>
<evidence type="ECO:0000256" key="1">
    <source>
        <dbReference type="ARBA" id="ARBA00022801"/>
    </source>
</evidence>
<dbReference type="NCBIfam" id="TIGR01076">
    <property type="entry name" value="sortase_fam"/>
    <property type="match status" value="1"/>
</dbReference>
<reference evidence="2 3" key="1">
    <citation type="submission" date="2023-06" db="EMBL/GenBank/DDBJ databases">
        <title>Novel species in genus Planococcus.</title>
        <authorList>
            <person name="Ning S."/>
        </authorList>
    </citation>
    <scope>NUCLEOTIDE SEQUENCE [LARGE SCALE GENOMIC DNA]</scope>
    <source>
        <strain evidence="2 3">N028</strain>
    </source>
</reference>
<dbReference type="InterPro" id="IPR042001">
    <property type="entry name" value="Sortase_F"/>
</dbReference>